<sequence>MELEEQIIEILKAKKVKTGGNCGTYAAALCYDLNSTANEVLPILDKLEAENKIYYRIGIAGRLIFWK</sequence>
<evidence type="ECO:0000313" key="2">
    <source>
        <dbReference type="EMBL" id="OPB84642.1"/>
    </source>
</evidence>
<gene>
    <name evidence="1" type="ORF">BAY32_04215</name>
    <name evidence="2" type="ORF">BB021_14895</name>
</gene>
<proteinExistence type="predicted"/>
<dbReference type="KEGG" id="ego:BBD34_14845"/>
<dbReference type="EMBL" id="MAIC01000013">
    <property type="protein sequence ID" value="OPB75975.1"/>
    <property type="molecule type" value="Genomic_DNA"/>
</dbReference>
<organism evidence="1 4">
    <name type="scientific">Elizabethkingia ursingii</name>
    <dbReference type="NCBI Taxonomy" id="1756150"/>
    <lineage>
        <taxon>Bacteria</taxon>
        <taxon>Pseudomonadati</taxon>
        <taxon>Bacteroidota</taxon>
        <taxon>Flavobacteriia</taxon>
        <taxon>Flavobacteriales</taxon>
        <taxon>Weeksellaceae</taxon>
        <taxon>Elizabethkingia</taxon>
    </lineage>
</organism>
<dbReference type="EMBL" id="MBDS01000019">
    <property type="protein sequence ID" value="OPB84642.1"/>
    <property type="molecule type" value="Genomic_DNA"/>
</dbReference>
<keyword evidence="3" id="KW-1185">Reference proteome</keyword>
<comment type="caution">
    <text evidence="1">The sequence shown here is derived from an EMBL/GenBank/DDBJ whole genome shotgun (WGS) entry which is preliminary data.</text>
</comment>
<reference evidence="1 4" key="1">
    <citation type="submission" date="2016-06" db="EMBL/GenBank/DDBJ databases">
        <authorList>
            <person name="Nicholson A.C."/>
        </authorList>
    </citation>
    <scope>NUCLEOTIDE SEQUENCE [LARGE SCALE GENOMIC DNA]</scope>
    <source>
        <strain evidence="1 4">G4123</strain>
    </source>
</reference>
<reference evidence="2 3" key="2">
    <citation type="submission" date="2016-07" db="EMBL/GenBank/DDBJ databases">
        <title>Revisiting the Taxonomy of the Elizabethkingia Genus based on Whole-Genome Sequencing, Optical Mapping, and MALDI-TOF.</title>
        <authorList>
            <person name="Nicholson A.C."/>
        </authorList>
    </citation>
    <scope>NUCLEOTIDE SEQUENCE [LARGE SCALE GENOMIC DNA]</scope>
    <source>
        <strain evidence="2 3">C1558</strain>
    </source>
</reference>
<accession>A0AAJ3NCH8</accession>
<evidence type="ECO:0000313" key="4">
    <source>
        <dbReference type="Proteomes" id="UP000190816"/>
    </source>
</evidence>
<evidence type="ECO:0000313" key="1">
    <source>
        <dbReference type="EMBL" id="OPB75975.1"/>
    </source>
</evidence>
<protein>
    <submittedName>
        <fullName evidence="1">Uncharacterized protein</fullName>
    </submittedName>
</protein>
<dbReference type="Proteomes" id="UP000190016">
    <property type="component" value="Unassembled WGS sequence"/>
</dbReference>
<dbReference type="AlphaFoldDB" id="A0AAJ3NCH8"/>
<dbReference type="RefSeq" id="WP_059324415.1">
    <property type="nucleotide sequence ID" value="NZ_CP016377.1"/>
</dbReference>
<dbReference type="Proteomes" id="UP000190816">
    <property type="component" value="Unassembled WGS sequence"/>
</dbReference>
<evidence type="ECO:0000313" key="3">
    <source>
        <dbReference type="Proteomes" id="UP000190016"/>
    </source>
</evidence>
<name>A0AAJ3NCH8_9FLAO</name>